<dbReference type="HOGENOM" id="CLU_002101_4_1_1"/>
<sequence>MPFLRTEGTEVRLVWALCVDWFNPNQNKAAGKSISTGVIAMICLSLPPHLRTLEENIYLAGVIPGPREPTLDAINHFLLPLISDLQTAYDPGVYFTRTHEYLTGRKSKSILIPVICDTMASKKVTGNCGHGGQYFCSRCRLSRKEIDNLNISSWPPGLSRKEHEELANAWKASTTATAQNAHVKAHGIRWSALLKLPYWLPSQWSITEGMHILLLGLVPRHCRDLLGLNVKDLPPGESEGESPPEEAMDHGRRILDKGSYRSLRKLKMNVLKALCEENDTIIHCNEEPETSPIITKNNLLTIQRQILETIRPYWQAHLPQNFGTPEHGKLKADQWRTAIEFDIPVSLVQLLATSSFPVGGADHTRLRRIVEHTLDLAMATSWGLSRRTSKYHAERYAFYMHRYLCTIKELFPDYDLKPNHHYALHIQDILLLFGPLHGTWAFSLERLIGRLQGMNTNGKIGAVVMNAIFFSLFPG</sequence>
<name>A0A067SG63_GALM3</name>
<gene>
    <name evidence="2" type="ORF">GALMADRAFT_77048</name>
</gene>
<accession>A0A067SG63</accession>
<keyword evidence="3" id="KW-1185">Reference proteome</keyword>
<evidence type="ECO:0000313" key="2">
    <source>
        <dbReference type="EMBL" id="KDR69891.1"/>
    </source>
</evidence>
<proteinExistence type="predicted"/>
<reference evidence="3" key="1">
    <citation type="journal article" date="2014" name="Proc. Natl. Acad. Sci. U.S.A.">
        <title>Extensive sampling of basidiomycete genomes demonstrates inadequacy of the white-rot/brown-rot paradigm for wood decay fungi.</title>
        <authorList>
            <person name="Riley R."/>
            <person name="Salamov A.A."/>
            <person name="Brown D.W."/>
            <person name="Nagy L.G."/>
            <person name="Floudas D."/>
            <person name="Held B.W."/>
            <person name="Levasseur A."/>
            <person name="Lombard V."/>
            <person name="Morin E."/>
            <person name="Otillar R."/>
            <person name="Lindquist E.A."/>
            <person name="Sun H."/>
            <person name="LaButti K.M."/>
            <person name="Schmutz J."/>
            <person name="Jabbour D."/>
            <person name="Luo H."/>
            <person name="Baker S.E."/>
            <person name="Pisabarro A.G."/>
            <person name="Walton J.D."/>
            <person name="Blanchette R.A."/>
            <person name="Henrissat B."/>
            <person name="Martin F."/>
            <person name="Cullen D."/>
            <person name="Hibbett D.S."/>
            <person name="Grigoriev I.V."/>
        </authorList>
    </citation>
    <scope>NUCLEOTIDE SEQUENCE [LARGE SCALE GENOMIC DNA]</scope>
    <source>
        <strain evidence="3">CBS 339.88</strain>
    </source>
</reference>
<organism evidence="2 3">
    <name type="scientific">Galerina marginata (strain CBS 339.88)</name>
    <dbReference type="NCBI Taxonomy" id="685588"/>
    <lineage>
        <taxon>Eukaryota</taxon>
        <taxon>Fungi</taxon>
        <taxon>Dikarya</taxon>
        <taxon>Basidiomycota</taxon>
        <taxon>Agaricomycotina</taxon>
        <taxon>Agaricomycetes</taxon>
        <taxon>Agaricomycetidae</taxon>
        <taxon>Agaricales</taxon>
        <taxon>Agaricineae</taxon>
        <taxon>Strophariaceae</taxon>
        <taxon>Galerina</taxon>
    </lineage>
</organism>
<feature type="region of interest" description="Disordered" evidence="1">
    <location>
        <begin position="233"/>
        <end position="252"/>
    </location>
</feature>
<dbReference type="OrthoDB" id="3248986at2759"/>
<dbReference type="Proteomes" id="UP000027222">
    <property type="component" value="Unassembled WGS sequence"/>
</dbReference>
<protein>
    <submittedName>
        <fullName evidence="2">Uncharacterized protein</fullName>
    </submittedName>
</protein>
<dbReference type="STRING" id="685588.A0A067SG63"/>
<dbReference type="AlphaFoldDB" id="A0A067SG63"/>
<evidence type="ECO:0000313" key="3">
    <source>
        <dbReference type="Proteomes" id="UP000027222"/>
    </source>
</evidence>
<dbReference type="PANTHER" id="PTHR46579">
    <property type="entry name" value="F5/8 TYPE C DOMAIN-CONTAINING PROTEIN-RELATED"/>
    <property type="match status" value="1"/>
</dbReference>
<dbReference type="InterPro" id="IPR004242">
    <property type="entry name" value="Transposase_21"/>
</dbReference>
<dbReference type="EMBL" id="KL142400">
    <property type="protein sequence ID" value="KDR69891.1"/>
    <property type="molecule type" value="Genomic_DNA"/>
</dbReference>
<dbReference type="Pfam" id="PF02992">
    <property type="entry name" value="Transposase_21"/>
    <property type="match status" value="1"/>
</dbReference>
<dbReference type="PANTHER" id="PTHR46579:SF1">
    <property type="entry name" value="F5_8 TYPE C DOMAIN-CONTAINING PROTEIN"/>
    <property type="match status" value="1"/>
</dbReference>
<evidence type="ECO:0000256" key="1">
    <source>
        <dbReference type="SAM" id="MobiDB-lite"/>
    </source>
</evidence>